<evidence type="ECO:0000256" key="1">
    <source>
        <dbReference type="SAM" id="Phobius"/>
    </source>
</evidence>
<reference evidence="2" key="1">
    <citation type="submission" date="2020-05" db="EMBL/GenBank/DDBJ databases">
        <authorList>
            <person name="Chiriac C."/>
            <person name="Salcher M."/>
            <person name="Ghai R."/>
            <person name="Kavagutti S V."/>
        </authorList>
    </citation>
    <scope>NUCLEOTIDE SEQUENCE</scope>
</reference>
<protein>
    <submittedName>
        <fullName evidence="2">Unannotated protein</fullName>
    </submittedName>
</protein>
<organism evidence="2">
    <name type="scientific">freshwater metagenome</name>
    <dbReference type="NCBI Taxonomy" id="449393"/>
    <lineage>
        <taxon>unclassified sequences</taxon>
        <taxon>metagenomes</taxon>
        <taxon>ecological metagenomes</taxon>
    </lineage>
</organism>
<dbReference type="EMBL" id="CAEZTH010000095">
    <property type="protein sequence ID" value="CAB4567001.1"/>
    <property type="molecule type" value="Genomic_DNA"/>
</dbReference>
<feature type="transmembrane region" description="Helical" evidence="1">
    <location>
        <begin position="31"/>
        <end position="53"/>
    </location>
</feature>
<proteinExistence type="predicted"/>
<keyword evidence="1" id="KW-0472">Membrane</keyword>
<keyword evidence="1" id="KW-0812">Transmembrane</keyword>
<sequence>MSKSSTASTGGFYFLAFIGAAVYFIGQSTDFWSGVVGFLKALVWPAFLVYEILVTLSA</sequence>
<evidence type="ECO:0000313" key="2">
    <source>
        <dbReference type="EMBL" id="CAB4567001.1"/>
    </source>
</evidence>
<keyword evidence="1" id="KW-1133">Transmembrane helix</keyword>
<gene>
    <name evidence="2" type="ORF">UFOPK1639_00779</name>
</gene>
<feature type="transmembrane region" description="Helical" evidence="1">
    <location>
        <begin position="7"/>
        <end position="25"/>
    </location>
</feature>
<accession>A0A6J6DS93</accession>
<dbReference type="AlphaFoldDB" id="A0A6J6DS93"/>
<name>A0A6J6DS93_9ZZZZ</name>